<evidence type="ECO:0000313" key="2">
    <source>
        <dbReference type="Proteomes" id="UP000278807"/>
    </source>
</evidence>
<evidence type="ECO:0000313" key="1">
    <source>
        <dbReference type="EMBL" id="VDO05966.1"/>
    </source>
</evidence>
<dbReference type="EMBL" id="UZAE01012621">
    <property type="protein sequence ID" value="VDO05966.1"/>
    <property type="molecule type" value="Genomic_DNA"/>
</dbReference>
<reference evidence="3" key="1">
    <citation type="submission" date="2017-02" db="UniProtKB">
        <authorList>
            <consortium name="WormBaseParasite"/>
        </authorList>
    </citation>
    <scope>IDENTIFICATION</scope>
</reference>
<sequence length="123" mass="13531">MTGLLNDGDMELLKSVHATNIHSIQRLVFADMKLENMGADVTQGSKMASIEGAKLKLTSVINVPDLLDISSNSSTDNTSSADENYKIVPNAIETFYHNTIRLFIIRFSISCFQSTILSLDGIY</sequence>
<evidence type="ECO:0000313" key="3">
    <source>
        <dbReference type="WBParaSite" id="HNAJ_0000946401-mRNA-1"/>
    </source>
</evidence>
<reference evidence="1 2" key="2">
    <citation type="submission" date="2018-11" db="EMBL/GenBank/DDBJ databases">
        <authorList>
            <consortium name="Pathogen Informatics"/>
        </authorList>
    </citation>
    <scope>NUCLEOTIDE SEQUENCE [LARGE SCALE GENOMIC DNA]</scope>
</reference>
<dbReference type="AlphaFoldDB" id="A0A0R3TPP9"/>
<protein>
    <submittedName>
        <fullName evidence="3">BspA family leucine-rich repeat surface protein</fullName>
    </submittedName>
</protein>
<proteinExistence type="predicted"/>
<dbReference type="WBParaSite" id="HNAJ_0000946401-mRNA-1">
    <property type="protein sequence ID" value="HNAJ_0000946401-mRNA-1"/>
    <property type="gene ID" value="HNAJ_0000946401"/>
</dbReference>
<keyword evidence="2" id="KW-1185">Reference proteome</keyword>
<accession>A0A0R3TPP9</accession>
<name>A0A0R3TPP9_RODNA</name>
<gene>
    <name evidence="1" type="ORF">HNAJ_LOCUS9459</name>
</gene>
<dbReference type="Proteomes" id="UP000278807">
    <property type="component" value="Unassembled WGS sequence"/>
</dbReference>
<organism evidence="3">
    <name type="scientific">Rodentolepis nana</name>
    <name type="common">Dwarf tapeworm</name>
    <name type="synonym">Hymenolepis nana</name>
    <dbReference type="NCBI Taxonomy" id="102285"/>
    <lineage>
        <taxon>Eukaryota</taxon>
        <taxon>Metazoa</taxon>
        <taxon>Spiralia</taxon>
        <taxon>Lophotrochozoa</taxon>
        <taxon>Platyhelminthes</taxon>
        <taxon>Cestoda</taxon>
        <taxon>Eucestoda</taxon>
        <taxon>Cyclophyllidea</taxon>
        <taxon>Hymenolepididae</taxon>
        <taxon>Rodentolepis</taxon>
    </lineage>
</organism>